<protein>
    <submittedName>
        <fullName evidence="1">Uncharacterized protein</fullName>
    </submittedName>
</protein>
<dbReference type="AlphaFoldDB" id="V9G2N4"/>
<accession>V9G2N4</accession>
<organism evidence="1 2">
    <name type="scientific">Phytophthora nicotianae P1569</name>
    <dbReference type="NCBI Taxonomy" id="1317065"/>
    <lineage>
        <taxon>Eukaryota</taxon>
        <taxon>Sar</taxon>
        <taxon>Stramenopiles</taxon>
        <taxon>Oomycota</taxon>
        <taxon>Peronosporomycetes</taxon>
        <taxon>Peronosporales</taxon>
        <taxon>Peronosporaceae</taxon>
        <taxon>Phytophthora</taxon>
    </lineage>
</organism>
<evidence type="ECO:0000313" key="2">
    <source>
        <dbReference type="Proteomes" id="UP000018721"/>
    </source>
</evidence>
<evidence type="ECO:0000313" key="1">
    <source>
        <dbReference type="EMBL" id="ETI57092.1"/>
    </source>
</evidence>
<sequence length="57" mass="6243">MEAVHEIEKDRRCLCRDHECGNRSKLDHLADAADQGEDLDAILGIAGEAEDEVHANG</sequence>
<dbReference type="Proteomes" id="UP000018721">
    <property type="component" value="Unassembled WGS sequence"/>
</dbReference>
<proteinExistence type="predicted"/>
<name>V9G2N4_PHYNI</name>
<keyword evidence="2" id="KW-1185">Reference proteome</keyword>
<comment type="caution">
    <text evidence="1">The sequence shown here is derived from an EMBL/GenBank/DDBJ whole genome shotgun (WGS) entry which is preliminary data.</text>
</comment>
<reference evidence="1 2" key="1">
    <citation type="submission" date="2013-11" db="EMBL/GenBank/DDBJ databases">
        <title>The Genome Sequence of Phytophthora parasitica P1569.</title>
        <authorList>
            <consortium name="The Broad Institute Genomics Platform"/>
            <person name="Russ C."/>
            <person name="Tyler B."/>
            <person name="Panabieres F."/>
            <person name="Shan W."/>
            <person name="Tripathy S."/>
            <person name="Grunwald N."/>
            <person name="Machado M."/>
            <person name="Johnson C.S."/>
            <person name="Arredondo F."/>
            <person name="Hong C."/>
            <person name="Coffey M."/>
            <person name="Young S.K."/>
            <person name="Zeng Q."/>
            <person name="Gargeya S."/>
            <person name="Fitzgerald M."/>
            <person name="Abouelleil A."/>
            <person name="Alvarado L."/>
            <person name="Chapman S.B."/>
            <person name="Gainer-Dewar J."/>
            <person name="Goldberg J."/>
            <person name="Griggs A."/>
            <person name="Gujja S."/>
            <person name="Hansen M."/>
            <person name="Howarth C."/>
            <person name="Imamovic A."/>
            <person name="Ireland A."/>
            <person name="Larimer J."/>
            <person name="McCowan C."/>
            <person name="Murphy C."/>
            <person name="Pearson M."/>
            <person name="Poon T.W."/>
            <person name="Priest M."/>
            <person name="Roberts A."/>
            <person name="Saif S."/>
            <person name="Shea T."/>
            <person name="Sykes S."/>
            <person name="Wortman J."/>
            <person name="Nusbaum C."/>
            <person name="Birren B."/>
        </authorList>
    </citation>
    <scope>NUCLEOTIDE SEQUENCE [LARGE SCALE GENOMIC DNA]</scope>
    <source>
        <strain evidence="1 2">P1569</strain>
    </source>
</reference>
<dbReference type="HOGENOM" id="CLU_3000632_0_0_1"/>
<gene>
    <name evidence="1" type="ORF">F443_00543</name>
</gene>
<dbReference type="EMBL" id="ANIZ01000091">
    <property type="protein sequence ID" value="ETI57092.1"/>
    <property type="molecule type" value="Genomic_DNA"/>
</dbReference>